<dbReference type="Gene3D" id="3.30.450.20">
    <property type="entry name" value="PAS domain"/>
    <property type="match status" value="1"/>
</dbReference>
<comment type="cofactor">
    <cofactor evidence="1">
        <name>Mg(2+)</name>
        <dbReference type="ChEBI" id="CHEBI:18420"/>
    </cofactor>
</comment>
<gene>
    <name evidence="6" type="ORF">Kalk_19885</name>
</gene>
<sequence length="315" mass="35224">MVSFDASKELLEFIVDRVNIGVFILNKDHEVQLWNSFMASNSGVSAESVIGQNIFKTFPSLPERWFARKVNSVFMLKNFAFTSWEQRSHLFPFHHNRPVTSGMEFMCQDITLMPIKTPDGEVESVCVLLFDATDTAIYHTMHKAAMKKLEVASRVDGLTQLYNRAHWQSRLVEEFSRAGRYQHPMSLLLFDLDHFKSTNDTYGHLGGDAVLVAVAELVRQSLRESDVAGRYGGEEFGIILPDTDAEGAFVVAERLRKSIEGFKVPFEKTTIGMSASIGVVGFVPGLKDAEEMIAKADDALYKAKEGGRNQVVVSS</sequence>
<evidence type="ECO:0000259" key="4">
    <source>
        <dbReference type="PROSITE" id="PS50112"/>
    </source>
</evidence>
<dbReference type="InterPro" id="IPR013767">
    <property type="entry name" value="PAS_fold"/>
</dbReference>
<dbReference type="GO" id="GO:0005886">
    <property type="term" value="C:plasma membrane"/>
    <property type="evidence" value="ECO:0007669"/>
    <property type="project" value="TreeGrafter"/>
</dbReference>
<dbReference type="PROSITE" id="PS50887">
    <property type="entry name" value="GGDEF"/>
    <property type="match status" value="1"/>
</dbReference>
<name>A0A2K9LQN3_9GAMM</name>
<dbReference type="EMBL" id="CP022684">
    <property type="protein sequence ID" value="AUM14550.1"/>
    <property type="molecule type" value="Genomic_DNA"/>
</dbReference>
<dbReference type="FunFam" id="3.30.70.270:FF:000001">
    <property type="entry name" value="Diguanylate cyclase domain protein"/>
    <property type="match status" value="1"/>
</dbReference>
<dbReference type="NCBIfam" id="TIGR00254">
    <property type="entry name" value="GGDEF"/>
    <property type="match status" value="1"/>
</dbReference>
<dbReference type="PANTHER" id="PTHR45138:SF9">
    <property type="entry name" value="DIGUANYLATE CYCLASE DGCM-RELATED"/>
    <property type="match status" value="1"/>
</dbReference>
<dbReference type="InterPro" id="IPR000014">
    <property type="entry name" value="PAS"/>
</dbReference>
<proteinExistence type="predicted"/>
<feature type="domain" description="PAS" evidence="4">
    <location>
        <begin position="7"/>
        <end position="55"/>
    </location>
</feature>
<dbReference type="KEGG" id="kak:Kalk_19885"/>
<dbReference type="Proteomes" id="UP000235116">
    <property type="component" value="Chromosome"/>
</dbReference>
<evidence type="ECO:0000256" key="2">
    <source>
        <dbReference type="ARBA" id="ARBA00012528"/>
    </source>
</evidence>
<dbReference type="OrthoDB" id="9812260at2"/>
<organism evidence="6 7">
    <name type="scientific">Ketobacter alkanivorans</name>
    <dbReference type="NCBI Taxonomy" id="1917421"/>
    <lineage>
        <taxon>Bacteria</taxon>
        <taxon>Pseudomonadati</taxon>
        <taxon>Pseudomonadota</taxon>
        <taxon>Gammaproteobacteria</taxon>
        <taxon>Pseudomonadales</taxon>
        <taxon>Ketobacteraceae</taxon>
        <taxon>Ketobacter</taxon>
    </lineage>
</organism>
<dbReference type="GO" id="GO:0006355">
    <property type="term" value="P:regulation of DNA-templated transcription"/>
    <property type="evidence" value="ECO:0007669"/>
    <property type="project" value="InterPro"/>
</dbReference>
<dbReference type="SUPFAM" id="SSF55785">
    <property type="entry name" value="PYP-like sensor domain (PAS domain)"/>
    <property type="match status" value="1"/>
</dbReference>
<dbReference type="CDD" id="cd01949">
    <property type="entry name" value="GGDEF"/>
    <property type="match status" value="1"/>
</dbReference>
<dbReference type="InterPro" id="IPR000160">
    <property type="entry name" value="GGDEF_dom"/>
</dbReference>
<accession>A0A2K9LQN3</accession>
<dbReference type="Pfam" id="PF00990">
    <property type="entry name" value="GGDEF"/>
    <property type="match status" value="1"/>
</dbReference>
<evidence type="ECO:0000256" key="3">
    <source>
        <dbReference type="ARBA" id="ARBA00034247"/>
    </source>
</evidence>
<dbReference type="EC" id="2.7.7.65" evidence="2"/>
<dbReference type="InterPro" id="IPR035965">
    <property type="entry name" value="PAS-like_dom_sf"/>
</dbReference>
<evidence type="ECO:0000259" key="5">
    <source>
        <dbReference type="PROSITE" id="PS50887"/>
    </source>
</evidence>
<dbReference type="PROSITE" id="PS50112">
    <property type="entry name" value="PAS"/>
    <property type="match status" value="1"/>
</dbReference>
<dbReference type="InterPro" id="IPR050469">
    <property type="entry name" value="Diguanylate_Cyclase"/>
</dbReference>
<dbReference type="SUPFAM" id="SSF55073">
    <property type="entry name" value="Nucleotide cyclase"/>
    <property type="match status" value="1"/>
</dbReference>
<evidence type="ECO:0000313" key="6">
    <source>
        <dbReference type="EMBL" id="AUM14550.1"/>
    </source>
</evidence>
<evidence type="ECO:0000256" key="1">
    <source>
        <dbReference type="ARBA" id="ARBA00001946"/>
    </source>
</evidence>
<dbReference type="GO" id="GO:0052621">
    <property type="term" value="F:diguanylate cyclase activity"/>
    <property type="evidence" value="ECO:0007669"/>
    <property type="project" value="UniProtKB-EC"/>
</dbReference>
<dbReference type="PANTHER" id="PTHR45138">
    <property type="entry name" value="REGULATORY COMPONENTS OF SENSORY TRANSDUCTION SYSTEM"/>
    <property type="match status" value="1"/>
</dbReference>
<dbReference type="RefSeq" id="WP_101895923.1">
    <property type="nucleotide sequence ID" value="NZ_CP022684.1"/>
</dbReference>
<evidence type="ECO:0000313" key="7">
    <source>
        <dbReference type="Proteomes" id="UP000235116"/>
    </source>
</evidence>
<dbReference type="InterPro" id="IPR043128">
    <property type="entry name" value="Rev_trsase/Diguanyl_cyclase"/>
</dbReference>
<dbReference type="AlphaFoldDB" id="A0A2K9LQN3"/>
<dbReference type="Gene3D" id="3.30.70.270">
    <property type="match status" value="1"/>
</dbReference>
<protein>
    <recommendedName>
        <fullName evidence="2">diguanylate cyclase</fullName>
        <ecNumber evidence="2">2.7.7.65</ecNumber>
    </recommendedName>
</protein>
<dbReference type="Pfam" id="PF00989">
    <property type="entry name" value="PAS"/>
    <property type="match status" value="1"/>
</dbReference>
<dbReference type="SMART" id="SM00267">
    <property type="entry name" value="GGDEF"/>
    <property type="match status" value="1"/>
</dbReference>
<reference evidence="7" key="1">
    <citation type="submission" date="2017-08" db="EMBL/GenBank/DDBJ databases">
        <title>Direct submision.</title>
        <authorList>
            <person name="Kim S.-J."/>
            <person name="Rhee S.-K."/>
        </authorList>
    </citation>
    <scope>NUCLEOTIDE SEQUENCE [LARGE SCALE GENOMIC DNA]</scope>
    <source>
        <strain evidence="7">GI5</strain>
    </source>
</reference>
<dbReference type="GO" id="GO:1902201">
    <property type="term" value="P:negative regulation of bacterial-type flagellum-dependent cell motility"/>
    <property type="evidence" value="ECO:0007669"/>
    <property type="project" value="TreeGrafter"/>
</dbReference>
<keyword evidence="7" id="KW-1185">Reference proteome</keyword>
<comment type="catalytic activity">
    <reaction evidence="3">
        <text>2 GTP = 3',3'-c-di-GMP + 2 diphosphate</text>
        <dbReference type="Rhea" id="RHEA:24898"/>
        <dbReference type="ChEBI" id="CHEBI:33019"/>
        <dbReference type="ChEBI" id="CHEBI:37565"/>
        <dbReference type="ChEBI" id="CHEBI:58805"/>
        <dbReference type="EC" id="2.7.7.65"/>
    </reaction>
</comment>
<dbReference type="InterPro" id="IPR029787">
    <property type="entry name" value="Nucleotide_cyclase"/>
</dbReference>
<dbReference type="GO" id="GO:0043709">
    <property type="term" value="P:cell adhesion involved in single-species biofilm formation"/>
    <property type="evidence" value="ECO:0007669"/>
    <property type="project" value="TreeGrafter"/>
</dbReference>
<feature type="domain" description="GGDEF" evidence="5">
    <location>
        <begin position="183"/>
        <end position="315"/>
    </location>
</feature>